<comment type="caution">
    <text evidence="6">The sequence shown here is derived from an EMBL/GenBank/DDBJ whole genome shotgun (WGS) entry which is preliminary data.</text>
</comment>
<gene>
    <name evidence="6" type="ORF">UY48_C0005G0054</name>
</gene>
<evidence type="ECO:0000256" key="3">
    <source>
        <dbReference type="ARBA" id="ARBA00022806"/>
    </source>
</evidence>
<dbReference type="PANTHER" id="PTHR11274">
    <property type="entry name" value="RAD25/XP-B DNA REPAIR HELICASE"/>
    <property type="match status" value="1"/>
</dbReference>
<evidence type="ECO:0000313" key="7">
    <source>
        <dbReference type="Proteomes" id="UP000034588"/>
    </source>
</evidence>
<dbReference type="Pfam" id="PF04851">
    <property type="entry name" value="ResIII"/>
    <property type="match status" value="1"/>
</dbReference>
<dbReference type="GO" id="GO:0016787">
    <property type="term" value="F:hydrolase activity"/>
    <property type="evidence" value="ECO:0007669"/>
    <property type="project" value="UniProtKB-KW"/>
</dbReference>
<evidence type="ECO:0000256" key="4">
    <source>
        <dbReference type="ARBA" id="ARBA00022840"/>
    </source>
</evidence>
<evidence type="ECO:0000256" key="1">
    <source>
        <dbReference type="ARBA" id="ARBA00022741"/>
    </source>
</evidence>
<dbReference type="GO" id="GO:0005524">
    <property type="term" value="F:ATP binding"/>
    <property type="evidence" value="ECO:0007669"/>
    <property type="project" value="UniProtKB-KW"/>
</dbReference>
<evidence type="ECO:0000256" key="2">
    <source>
        <dbReference type="ARBA" id="ARBA00022801"/>
    </source>
</evidence>
<keyword evidence="4" id="KW-0067">ATP-binding</keyword>
<dbReference type="InterPro" id="IPR006935">
    <property type="entry name" value="Helicase/UvrB_N"/>
</dbReference>
<organism evidence="6 7">
    <name type="scientific">Candidatus Gottesmanbacteria bacterium GW2011_GWB1_49_7</name>
    <dbReference type="NCBI Taxonomy" id="1618448"/>
    <lineage>
        <taxon>Bacteria</taxon>
        <taxon>Candidatus Gottesmaniibacteriota</taxon>
    </lineage>
</organism>
<keyword evidence="3" id="KW-0347">Helicase</keyword>
<dbReference type="GO" id="GO:0004386">
    <property type="term" value="F:helicase activity"/>
    <property type="evidence" value="ECO:0007669"/>
    <property type="project" value="UniProtKB-KW"/>
</dbReference>
<dbReference type="SUPFAM" id="SSF52540">
    <property type="entry name" value="P-loop containing nucleoside triphosphate hydrolases"/>
    <property type="match status" value="1"/>
</dbReference>
<dbReference type="GO" id="GO:0003677">
    <property type="term" value="F:DNA binding"/>
    <property type="evidence" value="ECO:0007669"/>
    <property type="project" value="InterPro"/>
</dbReference>
<feature type="domain" description="Helicase ATP-binding" evidence="5">
    <location>
        <begin position="100"/>
        <end position="247"/>
    </location>
</feature>
<dbReference type="InterPro" id="IPR050615">
    <property type="entry name" value="ATP-dep_DNA_Helicase"/>
</dbReference>
<dbReference type="Proteomes" id="UP000034588">
    <property type="component" value="Unassembled WGS sequence"/>
</dbReference>
<dbReference type="SMART" id="SM00487">
    <property type="entry name" value="DEXDc"/>
    <property type="match status" value="1"/>
</dbReference>
<evidence type="ECO:0000259" key="5">
    <source>
        <dbReference type="PROSITE" id="PS51192"/>
    </source>
</evidence>
<dbReference type="InterPro" id="IPR027417">
    <property type="entry name" value="P-loop_NTPase"/>
</dbReference>
<keyword evidence="1" id="KW-0547">Nucleotide-binding</keyword>
<reference evidence="6 7" key="1">
    <citation type="journal article" date="2015" name="Nature">
        <title>rRNA introns, odd ribosomes, and small enigmatic genomes across a large radiation of phyla.</title>
        <authorList>
            <person name="Brown C.T."/>
            <person name="Hug L.A."/>
            <person name="Thomas B.C."/>
            <person name="Sharon I."/>
            <person name="Castelle C.J."/>
            <person name="Singh A."/>
            <person name="Wilkins M.J."/>
            <person name="Williams K.H."/>
            <person name="Banfield J.F."/>
        </authorList>
    </citation>
    <scope>NUCLEOTIDE SEQUENCE [LARGE SCALE GENOMIC DNA]</scope>
</reference>
<dbReference type="InterPro" id="IPR001650">
    <property type="entry name" value="Helicase_C-like"/>
</dbReference>
<dbReference type="AlphaFoldDB" id="A0A0G1W325"/>
<dbReference type="InterPro" id="IPR014001">
    <property type="entry name" value="Helicase_ATP-bd"/>
</dbReference>
<dbReference type="Gene3D" id="3.40.50.300">
    <property type="entry name" value="P-loop containing nucleotide triphosphate hydrolases"/>
    <property type="match status" value="2"/>
</dbReference>
<evidence type="ECO:0000313" key="6">
    <source>
        <dbReference type="EMBL" id="KKW13098.1"/>
    </source>
</evidence>
<accession>A0A0G1W325</accession>
<dbReference type="PROSITE" id="PS51192">
    <property type="entry name" value="HELICASE_ATP_BIND_1"/>
    <property type="match status" value="1"/>
</dbReference>
<dbReference type="Pfam" id="PF00271">
    <property type="entry name" value="Helicase_C"/>
    <property type="match status" value="1"/>
</dbReference>
<sequence length="455" mass="52203">MVKEWKEIKKAGLSRADLETIRTSLAIPNPVWAKQIKRGDTPKGNILSHIICYTEDQGSIYVPRYFSLSRFPLENRQYLDRPIKWPATKWKPRPEQLGPIQALRDHKEGVVVLPCGSGKTVLTLLYLGLRGQKALAVSPTETVRDQWCEYFEFMYLEGWSHPVSGKNWKTDSPLSSVTLQQIALHPPPPEFFQQFGVVIFDEVDVANAAQLSQALRMFNAERIGLTATKARDDRMDVLTDLHIGPVIYRREDVPPELRANIYIVRTGFWMSTSANLPLEITRVSMLTEKMERVFSTLQRAIEKGRKIFVLCERIEQAEMYYRHALKLEIDCTLAHSDIQKSKRDYSRQVIFATNLIGRGFNCEELDTILVTGIFSYSAREFKQLLGRLQRSAEKKRPTVVIYLDRHPQLAGQLRKILAKTKDYYSNAQYLQDKPVVLSVPRIKLGRLANAGLHKS</sequence>
<proteinExistence type="predicted"/>
<protein>
    <submittedName>
        <fullName evidence="6">Type III restriction protein res subunit</fullName>
    </submittedName>
</protein>
<dbReference type="EMBL" id="LCQD01000005">
    <property type="protein sequence ID" value="KKW13098.1"/>
    <property type="molecule type" value="Genomic_DNA"/>
</dbReference>
<dbReference type="CDD" id="cd18785">
    <property type="entry name" value="SF2_C"/>
    <property type="match status" value="1"/>
</dbReference>
<dbReference type="PANTHER" id="PTHR11274:SF0">
    <property type="entry name" value="GENERAL TRANSCRIPTION AND DNA REPAIR FACTOR IIH HELICASE SUBUNIT XPB"/>
    <property type="match status" value="1"/>
</dbReference>
<name>A0A0G1W325_9BACT</name>
<keyword evidence="2" id="KW-0378">Hydrolase</keyword>